<feature type="chain" id="PRO_5043560051" description="Porin" evidence="1">
    <location>
        <begin position="23"/>
        <end position="442"/>
    </location>
</feature>
<evidence type="ECO:0000256" key="1">
    <source>
        <dbReference type="SAM" id="SignalP"/>
    </source>
</evidence>
<feature type="signal peptide" evidence="1">
    <location>
        <begin position="1"/>
        <end position="22"/>
    </location>
</feature>
<protein>
    <recommendedName>
        <fullName evidence="3">Porin</fullName>
    </recommendedName>
</protein>
<dbReference type="RefSeq" id="WP_348263577.1">
    <property type="nucleotide sequence ID" value="NZ_CP121196.1"/>
</dbReference>
<proteinExistence type="predicted"/>
<gene>
    <name evidence="2" type="ORF">P8935_03235</name>
</gene>
<organism evidence="2">
    <name type="scientific">Telmatobacter sp. DSM 110680</name>
    <dbReference type="NCBI Taxonomy" id="3036704"/>
    <lineage>
        <taxon>Bacteria</taxon>
        <taxon>Pseudomonadati</taxon>
        <taxon>Acidobacteriota</taxon>
        <taxon>Terriglobia</taxon>
        <taxon>Terriglobales</taxon>
        <taxon>Acidobacteriaceae</taxon>
        <taxon>Telmatobacter</taxon>
    </lineage>
</organism>
<accession>A0AAU7DKT0</accession>
<keyword evidence="1" id="KW-0732">Signal</keyword>
<dbReference type="EMBL" id="CP121196">
    <property type="protein sequence ID" value="XBH18353.1"/>
    <property type="molecule type" value="Genomic_DNA"/>
</dbReference>
<name>A0AAU7DKT0_9BACT</name>
<evidence type="ECO:0008006" key="3">
    <source>
        <dbReference type="Google" id="ProtNLM"/>
    </source>
</evidence>
<dbReference type="AlphaFoldDB" id="A0AAU7DKT0"/>
<reference evidence="2" key="1">
    <citation type="submission" date="2023-03" db="EMBL/GenBank/DDBJ databases">
        <title>Edaphobacter sp.</title>
        <authorList>
            <person name="Huber K.J."/>
            <person name="Papendorf J."/>
            <person name="Pilke C."/>
            <person name="Bunk B."/>
            <person name="Sproeer C."/>
            <person name="Pester M."/>
        </authorList>
    </citation>
    <scope>NUCLEOTIDE SEQUENCE</scope>
    <source>
        <strain evidence="2">DSM 110680</strain>
    </source>
</reference>
<evidence type="ECO:0000313" key="2">
    <source>
        <dbReference type="EMBL" id="XBH18353.1"/>
    </source>
</evidence>
<sequence>MRCRWALACATLLIGFAPPANAQNQSTCSDMNMHSGGMMRLMAQMQPKVFIQQIEHHAASGTSAEPNSTPTPMVMTMKGEWMLMFHANAFLVDTQQTSPRGGDELFSTNWLMPMAEREWGPGQLTLRAMFSLEPATVTGERYPLLFQQGETAYGVPIADGQHPHDFFMELAALYDLHLGDRGLVSFYLAPVGDPAIGPTAYPHRTSAAENPVGTLGHHQEDSTHIAGDVVTLGATYGIARIEASGFHGREPDEHRWNIDQGKMDSWATRLTVQPGKSWSGQFSYARITSPEALFPDEDQERMTASVMYNRKVAHGNLASTAIWGRTRSIEDSAKENSYLLESTLQFKERNYAWLRLENAGRTNELLLGEHPLPPGFREEPLTHVQAYTFGYDRDVKFLPNVSTATGAQVSAYGVGHPLQPVYGSNPIAVQVFIRIRVKSKQD</sequence>